<dbReference type="GO" id="GO:0016810">
    <property type="term" value="F:hydrolase activity, acting on carbon-nitrogen (but not peptide) bonds"/>
    <property type="evidence" value="ECO:0007669"/>
    <property type="project" value="InterPro"/>
</dbReference>
<comment type="caution">
    <text evidence="2">The sequence shown here is derived from an EMBL/GenBank/DDBJ whole genome shotgun (WGS) entry which is preliminary data.</text>
</comment>
<dbReference type="InterPro" id="IPR033932">
    <property type="entry name" value="YtcJ-like"/>
</dbReference>
<evidence type="ECO:0000259" key="1">
    <source>
        <dbReference type="Pfam" id="PF07969"/>
    </source>
</evidence>
<dbReference type="Pfam" id="PF07969">
    <property type="entry name" value="Amidohydro_3"/>
    <property type="match status" value="1"/>
</dbReference>
<feature type="domain" description="Amidohydrolase 3" evidence="1">
    <location>
        <begin position="49"/>
        <end position="538"/>
    </location>
</feature>
<evidence type="ECO:0000313" key="3">
    <source>
        <dbReference type="Proteomes" id="UP000230886"/>
    </source>
</evidence>
<sequence length="555" mass="60047">MNDSITHYRNGKIFTAADDGWAESMVVEDHKLRFVGETVYADILAPDAEVIDLQGAIVLPGFVDAHTHLAMMGFALQKLDLRDAADLADIQSSIKQFAESNPDAPRLLGRSWLFSALDGGHPTREMIDAVVPDRPVYLDANDVHSVWVNTAALRELGIDADTPDPIGGRIGRDPDTGEATGMLYETAMMLYVWPKLAELASDEDRDAALALAFRHYLEDGVTGAVDMALGADELASLERALDAGDGTLPLRVAAHWLMTREDNEADNVGQVHDVIELHERVQGPWLRIAGIKIIIDGVIDSCTAAMKEPYSDGTNAEPIWDLESLIPVVTAADAAGLQIAMHAIGDEASEIGLTALEYAIAANGDIPRRHRMEHLESITRDNVERLARLGIIASMQPVHADPAIQENWQAMLGDYRVNRAYPWPEFTEAGAVLALGSDAPTAPHPPLPNMFIATTRRSAIDPSLAPNLPKYALPLADALAHATRDAAYSCRWEDVTGQLVRGKAADFVVLKQDPFTEGVDSLLTTEIAMTVVAGSVRYDAAGAKSTEARNTESDS</sequence>
<dbReference type="EMBL" id="NOVD01000011">
    <property type="protein sequence ID" value="PCK25988.1"/>
    <property type="molecule type" value="Genomic_DNA"/>
</dbReference>
<dbReference type="PANTHER" id="PTHR22642:SF20">
    <property type="entry name" value="AMIDOHYDROLASE 3 DOMAIN-CONTAINING PROTEIN"/>
    <property type="match status" value="1"/>
</dbReference>
<keyword evidence="2" id="KW-0378">Hydrolase</keyword>
<name>A0A2A5J8Q5_RHOSG</name>
<evidence type="ECO:0000313" key="2">
    <source>
        <dbReference type="EMBL" id="PCK25988.1"/>
    </source>
</evidence>
<dbReference type="Gene3D" id="2.30.40.10">
    <property type="entry name" value="Urease, subunit C, domain 1"/>
    <property type="match status" value="1"/>
</dbReference>
<protein>
    <submittedName>
        <fullName evidence="2">Amidohydrolase</fullName>
    </submittedName>
</protein>
<proteinExistence type="predicted"/>
<dbReference type="SUPFAM" id="SSF51556">
    <property type="entry name" value="Metallo-dependent hydrolases"/>
    <property type="match status" value="1"/>
</dbReference>
<dbReference type="InterPro" id="IPR013108">
    <property type="entry name" value="Amidohydro_3"/>
</dbReference>
<dbReference type="InterPro" id="IPR011059">
    <property type="entry name" value="Metal-dep_hydrolase_composite"/>
</dbReference>
<gene>
    <name evidence="2" type="ORF">CHR55_17085</name>
</gene>
<reference evidence="2 3" key="1">
    <citation type="submission" date="2017-07" db="EMBL/GenBank/DDBJ databases">
        <title>Draft sequence of Rhodococcus enclensis 23b-28.</title>
        <authorList>
            <person name="Besaury L."/>
            <person name="Sancelme M."/>
            <person name="Amato P."/>
            <person name="Lallement A."/>
            <person name="Delort A.-M."/>
        </authorList>
    </citation>
    <scope>NUCLEOTIDE SEQUENCE [LARGE SCALE GENOMIC DNA]</scope>
    <source>
        <strain evidence="2 3">23b-28</strain>
    </source>
</reference>
<dbReference type="InterPro" id="IPR032466">
    <property type="entry name" value="Metal_Hydrolase"/>
</dbReference>
<dbReference type="SUPFAM" id="SSF51338">
    <property type="entry name" value="Composite domain of metallo-dependent hydrolases"/>
    <property type="match status" value="1"/>
</dbReference>
<organism evidence="2 3">
    <name type="scientific">Rhodococcus qingshengii</name>
    <dbReference type="NCBI Taxonomy" id="334542"/>
    <lineage>
        <taxon>Bacteria</taxon>
        <taxon>Bacillati</taxon>
        <taxon>Actinomycetota</taxon>
        <taxon>Actinomycetes</taxon>
        <taxon>Mycobacteriales</taxon>
        <taxon>Nocardiaceae</taxon>
        <taxon>Rhodococcus</taxon>
        <taxon>Rhodococcus erythropolis group</taxon>
    </lineage>
</organism>
<dbReference type="Gene3D" id="3.20.20.140">
    <property type="entry name" value="Metal-dependent hydrolases"/>
    <property type="match status" value="1"/>
</dbReference>
<dbReference type="Proteomes" id="UP000230886">
    <property type="component" value="Unassembled WGS sequence"/>
</dbReference>
<dbReference type="AlphaFoldDB" id="A0A2A5J8Q5"/>
<dbReference type="RefSeq" id="WP_099697799.1">
    <property type="nucleotide sequence ID" value="NZ_NOVD01000011.1"/>
</dbReference>
<dbReference type="PANTHER" id="PTHR22642">
    <property type="entry name" value="IMIDAZOLONEPROPIONASE"/>
    <property type="match status" value="1"/>
</dbReference>
<dbReference type="CDD" id="cd01300">
    <property type="entry name" value="YtcJ_like"/>
    <property type="match status" value="1"/>
</dbReference>
<accession>A0A2A5J8Q5</accession>
<dbReference type="Gene3D" id="3.10.310.70">
    <property type="match status" value="1"/>
</dbReference>